<dbReference type="GO" id="GO:0003677">
    <property type="term" value="F:DNA binding"/>
    <property type="evidence" value="ECO:0007669"/>
    <property type="project" value="UniProtKB-KW"/>
</dbReference>
<dbReference type="InterPro" id="IPR050863">
    <property type="entry name" value="CenT-Element_Derived"/>
</dbReference>
<dbReference type="GO" id="GO:0005634">
    <property type="term" value="C:nucleus"/>
    <property type="evidence" value="ECO:0007669"/>
    <property type="project" value="TreeGrafter"/>
</dbReference>
<name>A0AAE1QGT6_9EUCA</name>
<organism evidence="3 4">
    <name type="scientific">Petrolisthes manimaculis</name>
    <dbReference type="NCBI Taxonomy" id="1843537"/>
    <lineage>
        <taxon>Eukaryota</taxon>
        <taxon>Metazoa</taxon>
        <taxon>Ecdysozoa</taxon>
        <taxon>Arthropoda</taxon>
        <taxon>Crustacea</taxon>
        <taxon>Multicrustacea</taxon>
        <taxon>Malacostraca</taxon>
        <taxon>Eumalacostraca</taxon>
        <taxon>Eucarida</taxon>
        <taxon>Decapoda</taxon>
        <taxon>Pleocyemata</taxon>
        <taxon>Anomura</taxon>
        <taxon>Galatheoidea</taxon>
        <taxon>Porcellanidae</taxon>
        <taxon>Petrolisthes</taxon>
    </lineage>
</organism>
<dbReference type="PANTHER" id="PTHR19303:SF26">
    <property type="entry name" value="TIGGER TRANSPOSABLE ELEMENT-DERIVED PROTEIN 1"/>
    <property type="match status" value="1"/>
</dbReference>
<evidence type="ECO:0000313" key="3">
    <source>
        <dbReference type="EMBL" id="KAK4326050.1"/>
    </source>
</evidence>
<keyword evidence="1" id="KW-0238">DNA-binding</keyword>
<evidence type="ECO:0000256" key="1">
    <source>
        <dbReference type="ARBA" id="ARBA00023125"/>
    </source>
</evidence>
<sequence length="102" mass="11260">ASVDGPEIRARAVAVYQGLCAKYKVQNPAPFIASRGWLHRVKKRYGVKLAYYQGELASAVTTAAQEFPQIANTIMEGGGYTLDQVFNCDETEVYLKKSLRAT</sequence>
<dbReference type="InterPro" id="IPR006600">
    <property type="entry name" value="HTH_CenpB_DNA-bd_dom"/>
</dbReference>
<comment type="caution">
    <text evidence="3">The sequence shown here is derived from an EMBL/GenBank/DDBJ whole genome shotgun (WGS) entry which is preliminary data.</text>
</comment>
<evidence type="ECO:0000259" key="2">
    <source>
        <dbReference type="PROSITE" id="PS51253"/>
    </source>
</evidence>
<dbReference type="EMBL" id="JAWZYT010000248">
    <property type="protein sequence ID" value="KAK4326050.1"/>
    <property type="molecule type" value="Genomic_DNA"/>
</dbReference>
<feature type="domain" description="HTH CENPB-type" evidence="2">
    <location>
        <begin position="1"/>
        <end position="51"/>
    </location>
</feature>
<dbReference type="PANTHER" id="PTHR19303">
    <property type="entry name" value="TRANSPOSON"/>
    <property type="match status" value="1"/>
</dbReference>
<reference evidence="3" key="1">
    <citation type="submission" date="2023-11" db="EMBL/GenBank/DDBJ databases">
        <title>Genome assemblies of two species of porcelain crab, Petrolisthes cinctipes and Petrolisthes manimaculis (Anomura: Porcellanidae).</title>
        <authorList>
            <person name="Angst P."/>
        </authorList>
    </citation>
    <scope>NUCLEOTIDE SEQUENCE</scope>
    <source>
        <strain evidence="3">PB745_02</strain>
        <tissue evidence="3">Gill</tissue>
    </source>
</reference>
<accession>A0AAE1QGT6</accession>
<evidence type="ECO:0000313" key="4">
    <source>
        <dbReference type="Proteomes" id="UP001292094"/>
    </source>
</evidence>
<dbReference type="Pfam" id="PF03221">
    <property type="entry name" value="HTH_Tnp_Tc5"/>
    <property type="match status" value="1"/>
</dbReference>
<protein>
    <recommendedName>
        <fullName evidence="2">HTH CENPB-type domain-containing protein</fullName>
    </recommendedName>
</protein>
<keyword evidence="4" id="KW-1185">Reference proteome</keyword>
<dbReference type="PROSITE" id="PS51253">
    <property type="entry name" value="HTH_CENPB"/>
    <property type="match status" value="1"/>
</dbReference>
<dbReference type="Proteomes" id="UP001292094">
    <property type="component" value="Unassembled WGS sequence"/>
</dbReference>
<feature type="non-terminal residue" evidence="3">
    <location>
        <position position="1"/>
    </location>
</feature>
<dbReference type="AlphaFoldDB" id="A0AAE1QGT6"/>
<proteinExistence type="predicted"/>
<gene>
    <name evidence="3" type="ORF">Pmani_003381</name>
</gene>